<dbReference type="STRING" id="477974.Daud_1802"/>
<reference evidence="2" key="1">
    <citation type="submission" date="2007-10" db="EMBL/GenBank/DDBJ databases">
        <title>Complete sequence of chromosome of Desulforudis audaxviator MP104C.</title>
        <authorList>
            <person name="Copeland A."/>
            <person name="Lucas S."/>
            <person name="Lapidus A."/>
            <person name="Barry K."/>
            <person name="Glavina del Rio T."/>
            <person name="Dalin E."/>
            <person name="Tice H."/>
            <person name="Bruce D."/>
            <person name="Pitluck S."/>
            <person name="Lowry S.R."/>
            <person name="Larimer F."/>
            <person name="Land M.L."/>
            <person name="Hauser L."/>
            <person name="Kyrpides N."/>
            <person name="Ivanova N.N."/>
            <person name="Richardson P."/>
        </authorList>
    </citation>
    <scope>NUCLEOTIDE SEQUENCE [LARGE SCALE GENOMIC DNA]</scope>
    <source>
        <strain evidence="2">MP104C</strain>
    </source>
</reference>
<dbReference type="EMBL" id="CP000860">
    <property type="protein sequence ID" value="ACA60298.1"/>
    <property type="molecule type" value="Genomic_DNA"/>
</dbReference>
<dbReference type="RefSeq" id="WP_012302877.1">
    <property type="nucleotide sequence ID" value="NC_010424.1"/>
</dbReference>
<evidence type="ECO:0008006" key="3">
    <source>
        <dbReference type="Google" id="ProtNLM"/>
    </source>
</evidence>
<organism evidence="1 2">
    <name type="scientific">Desulforudis audaxviator (strain MP104C)</name>
    <dbReference type="NCBI Taxonomy" id="477974"/>
    <lineage>
        <taxon>Bacteria</taxon>
        <taxon>Bacillati</taxon>
        <taxon>Bacillota</taxon>
        <taxon>Clostridia</taxon>
        <taxon>Thermoanaerobacterales</taxon>
        <taxon>Candidatus Desulforudaceae</taxon>
        <taxon>Candidatus Desulforudis</taxon>
    </lineage>
</organism>
<dbReference type="eggNOG" id="ENOG50345R5">
    <property type="taxonomic scope" value="Bacteria"/>
</dbReference>
<dbReference type="AlphaFoldDB" id="B1I5N3"/>
<evidence type="ECO:0000313" key="2">
    <source>
        <dbReference type="Proteomes" id="UP000008544"/>
    </source>
</evidence>
<keyword evidence="2" id="KW-1185">Reference proteome</keyword>
<evidence type="ECO:0000313" key="1">
    <source>
        <dbReference type="EMBL" id="ACA60298.1"/>
    </source>
</evidence>
<dbReference type="Proteomes" id="UP000008544">
    <property type="component" value="Chromosome"/>
</dbReference>
<sequence length="141" mass="15693">MKSVQQAVDALNEQLVARAEKIVQALGPRDENQQDVSKSQLARAIDVARAAQSAAVFQNWLAYQAGRKETGAFWTTQVGGRPLIRWVEGTLGWIEKEIDAQQLGDAAVRRQAVTEALVRFLGFLRRAFVGAKFVLERGKER</sequence>
<proteinExistence type="predicted"/>
<gene>
    <name evidence="1" type="ordered locus">Daud_1802</name>
</gene>
<accession>B1I5N3</accession>
<name>B1I5N3_DESAP</name>
<dbReference type="OrthoDB" id="9833815at2"/>
<reference evidence="1 2" key="2">
    <citation type="journal article" date="2008" name="Science">
        <title>Environmental genomics reveals a single-species ecosystem deep within Earth.</title>
        <authorList>
            <person name="Chivian D."/>
            <person name="Brodie E.L."/>
            <person name="Alm E.J."/>
            <person name="Culley D.E."/>
            <person name="Dehal P.S."/>
            <person name="Desantis T.Z."/>
            <person name="Gihring T.M."/>
            <person name="Lapidus A."/>
            <person name="Lin L.H."/>
            <person name="Lowry S.R."/>
            <person name="Moser D.P."/>
            <person name="Richardson P.M."/>
            <person name="Southam G."/>
            <person name="Wanger G."/>
            <person name="Pratt L.M."/>
            <person name="Andersen G.L."/>
            <person name="Hazen T.C."/>
            <person name="Brockman F.J."/>
            <person name="Arkin A.P."/>
            <person name="Onstott T.C."/>
        </authorList>
    </citation>
    <scope>NUCLEOTIDE SEQUENCE [LARGE SCALE GENOMIC DNA]</scope>
    <source>
        <strain evidence="1 2">MP104C</strain>
    </source>
</reference>
<dbReference type="HOGENOM" id="CLU_1954987_0_0_9"/>
<protein>
    <recommendedName>
        <fullName evidence="3">CRISPR type III-B/RAMP module-associated protein Cmr5</fullName>
    </recommendedName>
</protein>
<dbReference type="KEGG" id="dau:Daud_1802"/>